<evidence type="ECO:0000313" key="2">
    <source>
        <dbReference type="Proteomes" id="UP000054241"/>
    </source>
</evidence>
<sequence length="67" mass="7463">MLAPRLVRMSPDFLPPGSVRSAAEVNEQIRALWLRAGGTLSAQERAEYELLVVEWAQAIREEVIEAA</sequence>
<accession>A0A117PUN7</accession>
<dbReference type="Proteomes" id="UP000054241">
    <property type="component" value="Unassembled WGS sequence"/>
</dbReference>
<evidence type="ECO:0000313" key="1">
    <source>
        <dbReference type="EMBL" id="KUM92478.1"/>
    </source>
</evidence>
<name>A0A117PUN7_9ACTN</name>
<comment type="caution">
    <text evidence="1">The sequence shown here is derived from an EMBL/GenBank/DDBJ whole genome shotgun (WGS) entry which is preliminary data.</text>
</comment>
<protein>
    <submittedName>
        <fullName evidence="1">Uncharacterized protein</fullName>
    </submittedName>
</protein>
<gene>
    <name evidence="1" type="ORF">AQI88_31665</name>
</gene>
<reference evidence="1 2" key="1">
    <citation type="submission" date="2015-10" db="EMBL/GenBank/DDBJ databases">
        <title>Draft genome sequence of Streptomyces cellostaticus DSM 40189, type strain for the species Streptomyces cellostaticus.</title>
        <authorList>
            <person name="Ruckert C."/>
            <person name="Winkler A."/>
            <person name="Kalinowski J."/>
            <person name="Kampfer P."/>
            <person name="Glaeser S."/>
        </authorList>
    </citation>
    <scope>NUCLEOTIDE SEQUENCE [LARGE SCALE GENOMIC DNA]</scope>
    <source>
        <strain evidence="1 2">DSM 40189</strain>
    </source>
</reference>
<dbReference type="STRING" id="67285.AQI88_31665"/>
<dbReference type="AlphaFoldDB" id="A0A117PUN7"/>
<dbReference type="EMBL" id="LMWL01000062">
    <property type="protein sequence ID" value="KUM92478.1"/>
    <property type="molecule type" value="Genomic_DNA"/>
</dbReference>
<proteinExistence type="predicted"/>
<organism evidence="1 2">
    <name type="scientific">Streptomyces cellostaticus</name>
    <dbReference type="NCBI Taxonomy" id="67285"/>
    <lineage>
        <taxon>Bacteria</taxon>
        <taxon>Bacillati</taxon>
        <taxon>Actinomycetota</taxon>
        <taxon>Actinomycetes</taxon>
        <taxon>Kitasatosporales</taxon>
        <taxon>Streptomycetaceae</taxon>
        <taxon>Streptomyces</taxon>
    </lineage>
</organism>
<keyword evidence="2" id="KW-1185">Reference proteome</keyword>